<dbReference type="GO" id="GO:0005524">
    <property type="term" value="F:ATP binding"/>
    <property type="evidence" value="ECO:0007669"/>
    <property type="project" value="UniProtKB-KW"/>
</dbReference>
<evidence type="ECO:0000256" key="7">
    <source>
        <dbReference type="ARBA" id="ARBA00022553"/>
    </source>
</evidence>
<dbReference type="SMART" id="SM00073">
    <property type="entry name" value="HPT"/>
    <property type="match status" value="1"/>
</dbReference>
<evidence type="ECO:0000259" key="18">
    <source>
        <dbReference type="PROSITE" id="PS50894"/>
    </source>
</evidence>
<evidence type="ECO:0000256" key="1">
    <source>
        <dbReference type="ARBA" id="ARBA00000085"/>
    </source>
</evidence>
<dbReference type="CDD" id="cd16916">
    <property type="entry name" value="HATPase_CheA-like"/>
    <property type="match status" value="1"/>
</dbReference>
<dbReference type="InterPro" id="IPR004358">
    <property type="entry name" value="Sig_transdc_His_kin-like_C"/>
</dbReference>
<dbReference type="PROSITE" id="PS50851">
    <property type="entry name" value="CHEW"/>
    <property type="match status" value="1"/>
</dbReference>
<dbReference type="Gene3D" id="1.20.120.160">
    <property type="entry name" value="HPT domain"/>
    <property type="match status" value="1"/>
</dbReference>
<sequence>MSDYVEYRDIFLEELGEQIDEMEEELLRLEQQGATAEGIQRLFRVAHTIKGSSAAMGYEELKDLTHEWEHLLDMLRRKELVMTRELDHLFFECLDSIKDMQGNIIRNTALSSSVHIAARLKAYTTQGKTEQSSCPEQPEWPEDAVALINQYGRDGERLQWAEIVLVDDCLMKMARISVIDLKLRGICEVLWSEPKLDGSDAEEPEGRIRWLLAPGTPLDQVASILESQFEVASSTTGEVAAGEDCADADALISESGEAVFLRSESEDRPEISSFPAADKKHSSQTIRVKVERLEEVMNLLGELVIDQTRMKQASLTLKRQYGSSEALEGMVEITDHLSRLVGELQENVMKVRMLPIEQLLNRFPRMVRDLALTLGKDVDLVVEGGDTELDRTLIEEIGDPLIHLIRNAVDHGIEVPEKRIAAGKPAKGVVKIRASHEDNQVVIAISDDGAGIDPAALRRSAFAKGVISEEEAAMLDEFKSLRLIFQPGFSTATAVSDISGRGVGMDIVRTDIERLNGRIDIDTALGKGTTFIIRLPLTLAITTGLLVKASDQRFILPMSSVVEIVRVDLSELQMIKGSPVLAIRNQLLPLVWLHDLFGYSRGAGNGGKVPVVVIASAEQKMAVCVDELLGNQEVVIKSLGAYVGKVPCISGATILGNGKIALILETGGLFKKANGFI</sequence>
<dbReference type="InterPro" id="IPR004105">
    <property type="entry name" value="CheA-like_dim"/>
</dbReference>
<dbReference type="InterPro" id="IPR036641">
    <property type="entry name" value="HPT_dom_sf"/>
</dbReference>
<dbReference type="Proteomes" id="UP000092024">
    <property type="component" value="Unassembled WGS sequence"/>
</dbReference>
<dbReference type="PANTHER" id="PTHR43395:SF10">
    <property type="entry name" value="CHEMOTAXIS PROTEIN CHEA"/>
    <property type="match status" value="1"/>
</dbReference>
<dbReference type="STRING" id="1844972.A7K91_25110"/>
<dbReference type="GO" id="GO:0005737">
    <property type="term" value="C:cytoplasm"/>
    <property type="evidence" value="ECO:0007669"/>
    <property type="project" value="UniProtKB-SubCell"/>
</dbReference>
<comment type="catalytic activity">
    <reaction evidence="1">
        <text>ATP + protein L-histidine = ADP + protein N-phospho-L-histidine.</text>
        <dbReference type="EC" id="2.7.13.3"/>
    </reaction>
</comment>
<evidence type="ECO:0000259" key="16">
    <source>
        <dbReference type="PROSITE" id="PS50109"/>
    </source>
</evidence>
<keyword evidence="11" id="KW-0067">ATP-binding</keyword>
<keyword evidence="7 14" id="KW-0597">Phosphoprotein</keyword>
<dbReference type="GO" id="GO:0006935">
    <property type="term" value="P:chemotaxis"/>
    <property type="evidence" value="ECO:0007669"/>
    <property type="project" value="UniProtKB-KW"/>
</dbReference>
<reference evidence="19 20" key="1">
    <citation type="submission" date="2016-05" db="EMBL/GenBank/DDBJ databases">
        <title>Paenibacillus oryzae. sp. nov., isolated from the rice root.</title>
        <authorList>
            <person name="Zhang J."/>
            <person name="Zhang X."/>
        </authorList>
    </citation>
    <scope>NUCLEOTIDE SEQUENCE [LARGE SCALE GENOMIC DNA]</scope>
    <source>
        <strain evidence="19 20">1DrF-4</strain>
    </source>
</reference>
<dbReference type="EMBL" id="LYPA01000074">
    <property type="protein sequence ID" value="OBR63234.1"/>
    <property type="molecule type" value="Genomic_DNA"/>
</dbReference>
<dbReference type="InterPro" id="IPR037006">
    <property type="entry name" value="CheA-like_homodim_sf"/>
</dbReference>
<comment type="subcellular location">
    <subcellularLocation>
        <location evidence="2">Cytoplasm</location>
    </subcellularLocation>
</comment>
<keyword evidence="8" id="KW-0808">Transferase</keyword>
<comment type="caution">
    <text evidence="19">The sequence shown here is derived from an EMBL/GenBank/DDBJ whole genome shotgun (WGS) entry which is preliminary data.</text>
</comment>
<dbReference type="SMART" id="SM01231">
    <property type="entry name" value="H-kinase_dim"/>
    <property type="match status" value="1"/>
</dbReference>
<evidence type="ECO:0000256" key="13">
    <source>
        <dbReference type="ARBA" id="ARBA00035100"/>
    </source>
</evidence>
<dbReference type="InterPro" id="IPR036890">
    <property type="entry name" value="HATPase_C_sf"/>
</dbReference>
<dbReference type="InterPro" id="IPR036061">
    <property type="entry name" value="CheW-like_dom_sf"/>
</dbReference>
<evidence type="ECO:0000259" key="17">
    <source>
        <dbReference type="PROSITE" id="PS50851"/>
    </source>
</evidence>
<dbReference type="PROSITE" id="PS50894">
    <property type="entry name" value="HPT"/>
    <property type="match status" value="1"/>
</dbReference>
<dbReference type="InterPro" id="IPR035891">
    <property type="entry name" value="CheY-binding_CheA"/>
</dbReference>
<evidence type="ECO:0000256" key="12">
    <source>
        <dbReference type="ARBA" id="ARBA00023012"/>
    </source>
</evidence>
<dbReference type="InterPro" id="IPR036097">
    <property type="entry name" value="HisK_dim/P_sf"/>
</dbReference>
<evidence type="ECO:0000256" key="6">
    <source>
        <dbReference type="ARBA" id="ARBA00022500"/>
    </source>
</evidence>
<evidence type="ECO:0000256" key="10">
    <source>
        <dbReference type="ARBA" id="ARBA00022777"/>
    </source>
</evidence>
<evidence type="ECO:0000256" key="11">
    <source>
        <dbReference type="ARBA" id="ARBA00022840"/>
    </source>
</evidence>
<dbReference type="InterPro" id="IPR003594">
    <property type="entry name" value="HATPase_dom"/>
</dbReference>
<dbReference type="PANTHER" id="PTHR43395">
    <property type="entry name" value="SENSOR HISTIDINE KINASE CHEA"/>
    <property type="match status" value="1"/>
</dbReference>
<dbReference type="OrthoDB" id="9803176at2"/>
<dbReference type="PROSITE" id="PS50109">
    <property type="entry name" value="HIS_KIN"/>
    <property type="match status" value="1"/>
</dbReference>
<dbReference type="RefSeq" id="WP_068686500.1">
    <property type="nucleotide sequence ID" value="NZ_LYPA01000074.1"/>
</dbReference>
<evidence type="ECO:0000256" key="8">
    <source>
        <dbReference type="ARBA" id="ARBA00022679"/>
    </source>
</evidence>
<dbReference type="CDD" id="cd00731">
    <property type="entry name" value="CheA_reg"/>
    <property type="match status" value="1"/>
</dbReference>
<keyword evidence="20" id="KW-1185">Reference proteome</keyword>
<evidence type="ECO:0000256" key="3">
    <source>
        <dbReference type="ARBA" id="ARBA00012438"/>
    </source>
</evidence>
<dbReference type="SMART" id="SM00260">
    <property type="entry name" value="CheW"/>
    <property type="match status" value="1"/>
</dbReference>
<keyword evidence="10" id="KW-0418">Kinase</keyword>
<dbReference type="GO" id="GO:0000155">
    <property type="term" value="F:phosphorelay sensor kinase activity"/>
    <property type="evidence" value="ECO:0007669"/>
    <property type="project" value="InterPro"/>
</dbReference>
<dbReference type="Pfam" id="PF02518">
    <property type="entry name" value="HATPase_c"/>
    <property type="match status" value="1"/>
</dbReference>
<evidence type="ECO:0000313" key="19">
    <source>
        <dbReference type="EMBL" id="OBR63234.1"/>
    </source>
</evidence>
<dbReference type="InterPro" id="IPR002545">
    <property type="entry name" value="CheW-lke_dom"/>
</dbReference>
<dbReference type="SUPFAM" id="SSF50341">
    <property type="entry name" value="CheW-like"/>
    <property type="match status" value="1"/>
</dbReference>
<dbReference type="Pfam" id="PF02895">
    <property type="entry name" value="H-kinase_dim"/>
    <property type="match status" value="1"/>
</dbReference>
<dbReference type="InterPro" id="IPR005467">
    <property type="entry name" value="His_kinase_dom"/>
</dbReference>
<dbReference type="Gene3D" id="1.10.287.560">
    <property type="entry name" value="Histidine kinase CheA-like, homodimeric domain"/>
    <property type="match status" value="1"/>
</dbReference>
<protein>
    <recommendedName>
        <fullName evidence="4">Chemotaxis protein CheA</fullName>
        <ecNumber evidence="3">2.7.13.3</ecNumber>
    </recommendedName>
</protein>
<dbReference type="SMART" id="SM00387">
    <property type="entry name" value="HATPase_c"/>
    <property type="match status" value="1"/>
</dbReference>
<dbReference type="SUPFAM" id="SSF55874">
    <property type="entry name" value="ATPase domain of HSP90 chaperone/DNA topoisomerase II/histidine kinase"/>
    <property type="match status" value="1"/>
</dbReference>
<dbReference type="Gene3D" id="3.30.565.10">
    <property type="entry name" value="Histidine kinase-like ATPase, C-terminal domain"/>
    <property type="match status" value="1"/>
</dbReference>
<keyword evidence="15" id="KW-0175">Coiled coil</keyword>
<keyword evidence="5" id="KW-0963">Cytoplasm</keyword>
<keyword evidence="6" id="KW-0145">Chemotaxis</keyword>
<dbReference type="SUPFAM" id="SSF55052">
    <property type="entry name" value="CheY-binding domain of CheA"/>
    <property type="match status" value="1"/>
</dbReference>
<dbReference type="PRINTS" id="PR00344">
    <property type="entry name" value="BCTRLSENSOR"/>
</dbReference>
<evidence type="ECO:0000256" key="5">
    <source>
        <dbReference type="ARBA" id="ARBA00022490"/>
    </source>
</evidence>
<dbReference type="CDD" id="cd00088">
    <property type="entry name" value="HPT"/>
    <property type="match status" value="1"/>
</dbReference>
<accession>A0A1A5YCB9</accession>
<keyword evidence="9" id="KW-0547">Nucleotide-binding</keyword>
<dbReference type="EC" id="2.7.13.3" evidence="3"/>
<proteinExistence type="predicted"/>
<dbReference type="InterPro" id="IPR037052">
    <property type="entry name" value="CheA-like_P2_sf"/>
</dbReference>
<dbReference type="SUPFAM" id="SSF47384">
    <property type="entry name" value="Homodimeric domain of signal transducing histidine kinase"/>
    <property type="match status" value="1"/>
</dbReference>
<name>A0A1A5YCB9_9BACL</name>
<dbReference type="Pfam" id="PF01627">
    <property type="entry name" value="Hpt"/>
    <property type="match status" value="1"/>
</dbReference>
<evidence type="ECO:0000256" key="2">
    <source>
        <dbReference type="ARBA" id="ARBA00004496"/>
    </source>
</evidence>
<feature type="domain" description="HPt" evidence="18">
    <location>
        <begin position="1"/>
        <end position="104"/>
    </location>
</feature>
<dbReference type="InterPro" id="IPR051315">
    <property type="entry name" value="Bact_Chemotaxis_CheA"/>
</dbReference>
<feature type="coiled-coil region" evidence="15">
    <location>
        <begin position="12"/>
        <end position="78"/>
    </location>
</feature>
<feature type="modified residue" description="Phosphohistidine" evidence="14">
    <location>
        <position position="47"/>
    </location>
</feature>
<evidence type="ECO:0000256" key="15">
    <source>
        <dbReference type="SAM" id="Coils"/>
    </source>
</evidence>
<keyword evidence="12" id="KW-0902">Two-component regulatory system</keyword>
<gene>
    <name evidence="19" type="ORF">A7K91_25110</name>
</gene>
<comment type="function">
    <text evidence="13">Involved in the transmission of sensory signals from the chemoreceptors to the flagellar motors. CheA is autophosphorylated; it can transfer its phosphate group to either CheB or CheY.</text>
</comment>
<dbReference type="SUPFAM" id="SSF47226">
    <property type="entry name" value="Histidine-containing phosphotransfer domain, HPT domain"/>
    <property type="match status" value="1"/>
</dbReference>
<feature type="domain" description="Histidine kinase" evidence="16">
    <location>
        <begin position="281"/>
        <end position="539"/>
    </location>
</feature>
<evidence type="ECO:0000256" key="9">
    <source>
        <dbReference type="ARBA" id="ARBA00022741"/>
    </source>
</evidence>
<dbReference type="AlphaFoldDB" id="A0A1A5YCB9"/>
<dbReference type="Pfam" id="PF01584">
    <property type="entry name" value="CheW"/>
    <property type="match status" value="1"/>
</dbReference>
<evidence type="ECO:0000256" key="4">
    <source>
        <dbReference type="ARBA" id="ARBA00021495"/>
    </source>
</evidence>
<feature type="domain" description="CheW-like" evidence="17">
    <location>
        <begin position="541"/>
        <end position="675"/>
    </location>
</feature>
<evidence type="ECO:0000256" key="14">
    <source>
        <dbReference type="PROSITE-ProRule" id="PRU00110"/>
    </source>
</evidence>
<dbReference type="Gene3D" id="2.30.30.40">
    <property type="entry name" value="SH3 Domains"/>
    <property type="match status" value="1"/>
</dbReference>
<dbReference type="InterPro" id="IPR008207">
    <property type="entry name" value="Sig_transdc_His_kin_Hpt_dom"/>
</dbReference>
<evidence type="ECO:0000313" key="20">
    <source>
        <dbReference type="Proteomes" id="UP000092024"/>
    </source>
</evidence>
<dbReference type="FunFam" id="3.30.565.10:FF:000016">
    <property type="entry name" value="Chemotaxis protein CheA, putative"/>
    <property type="match status" value="1"/>
</dbReference>
<dbReference type="Gene3D" id="3.30.70.1110">
    <property type="entry name" value="Histidine kinase CheA-like, P2 response regulator-binding domain"/>
    <property type="match status" value="1"/>
</dbReference>
<organism evidence="19 20">
    <name type="scientific">Paenibacillus oryzae</name>
    <dbReference type="NCBI Taxonomy" id="1844972"/>
    <lineage>
        <taxon>Bacteria</taxon>
        <taxon>Bacillati</taxon>
        <taxon>Bacillota</taxon>
        <taxon>Bacilli</taxon>
        <taxon>Bacillales</taxon>
        <taxon>Paenibacillaceae</taxon>
        <taxon>Paenibacillus</taxon>
    </lineage>
</organism>